<evidence type="ECO:0000313" key="1">
    <source>
        <dbReference type="EMBL" id="KKK77114.1"/>
    </source>
</evidence>
<comment type="caution">
    <text evidence="1">The sequence shown here is derived from an EMBL/GenBank/DDBJ whole genome shotgun (WGS) entry which is preliminary data.</text>
</comment>
<accession>A0A0F9AF63</accession>
<proteinExistence type="predicted"/>
<name>A0A0F9AF63_9ZZZZ</name>
<reference evidence="1" key="1">
    <citation type="journal article" date="2015" name="Nature">
        <title>Complex archaea that bridge the gap between prokaryotes and eukaryotes.</title>
        <authorList>
            <person name="Spang A."/>
            <person name="Saw J.H."/>
            <person name="Jorgensen S.L."/>
            <person name="Zaremba-Niedzwiedzka K."/>
            <person name="Martijn J."/>
            <person name="Lind A.E."/>
            <person name="van Eijk R."/>
            <person name="Schleper C."/>
            <person name="Guy L."/>
            <person name="Ettema T.J."/>
        </authorList>
    </citation>
    <scope>NUCLEOTIDE SEQUENCE</scope>
</reference>
<organism evidence="1">
    <name type="scientific">marine sediment metagenome</name>
    <dbReference type="NCBI Taxonomy" id="412755"/>
    <lineage>
        <taxon>unclassified sequences</taxon>
        <taxon>metagenomes</taxon>
        <taxon>ecological metagenomes</taxon>
    </lineage>
</organism>
<protein>
    <submittedName>
        <fullName evidence="1">Uncharacterized protein</fullName>
    </submittedName>
</protein>
<dbReference type="AlphaFoldDB" id="A0A0F9AF63"/>
<dbReference type="EMBL" id="LAZR01055111">
    <property type="protein sequence ID" value="KKK77114.1"/>
    <property type="molecule type" value="Genomic_DNA"/>
</dbReference>
<sequence length="85" mass="9438">MLEIQTLSLSSLSIENPEKNIINQKDIQATIKMVTKSGRNIGTMQVNPKYGVATESLIITWSAEALDLVNQLKKKLQAELNNLVI</sequence>
<gene>
    <name evidence="1" type="ORF">LCGC14_2856860</name>
</gene>